<protein>
    <submittedName>
        <fullName evidence="1">Uncharacterized protein</fullName>
    </submittedName>
</protein>
<reference evidence="1" key="1">
    <citation type="submission" date="2020-04" db="EMBL/GenBank/DDBJ databases">
        <title>Analysis of mating type loci in Filobasidium floriforme.</title>
        <authorList>
            <person name="Nowrousian M."/>
        </authorList>
    </citation>
    <scope>NUCLEOTIDE SEQUENCE</scope>
    <source>
        <strain evidence="1">CBS 6242</strain>
    </source>
</reference>
<keyword evidence="2" id="KW-1185">Reference proteome</keyword>
<proteinExistence type="predicted"/>
<accession>A0A8K0JDT9</accession>
<evidence type="ECO:0000313" key="2">
    <source>
        <dbReference type="Proteomes" id="UP000812966"/>
    </source>
</evidence>
<dbReference type="Proteomes" id="UP000812966">
    <property type="component" value="Unassembled WGS sequence"/>
</dbReference>
<evidence type="ECO:0000313" key="1">
    <source>
        <dbReference type="EMBL" id="KAG7527368.1"/>
    </source>
</evidence>
<comment type="caution">
    <text evidence="1">The sequence shown here is derived from an EMBL/GenBank/DDBJ whole genome shotgun (WGS) entry which is preliminary data.</text>
</comment>
<dbReference type="EMBL" id="JABELV010000311">
    <property type="protein sequence ID" value="KAG7527368.1"/>
    <property type="molecule type" value="Genomic_DNA"/>
</dbReference>
<organism evidence="1 2">
    <name type="scientific">Filobasidium floriforme</name>
    <dbReference type="NCBI Taxonomy" id="5210"/>
    <lineage>
        <taxon>Eukaryota</taxon>
        <taxon>Fungi</taxon>
        <taxon>Dikarya</taxon>
        <taxon>Basidiomycota</taxon>
        <taxon>Agaricomycotina</taxon>
        <taxon>Tremellomycetes</taxon>
        <taxon>Filobasidiales</taxon>
        <taxon>Filobasidiaceae</taxon>
        <taxon>Filobasidium</taxon>
    </lineage>
</organism>
<sequence length="401" mass="44646">MAELVPSEGACDGPKRSPQQIVAANDLLMRTIFDLVDDRRDLLSGMLISKDIASIPARLIYKSTTESELARVWSRGCGLNRFYLYVHGVKELTVKSGSPPINLEELLQRFELLDRIHVTTPLPNFADVKVEEIYLCGGRRVYVRGQTGPNGLSLDRRVFPVEVNERVVWIGIQSLSESPAYVDRTGDAILMNLVSSAIRAGSTSLRELSKLEVSRIRFTLKTLDFVLTGCPKLKVLSCSFPKLYSIGDPGALRRPLWASGAQLRQLDLQCNSNELLYCLRRLEGCPRLRLSGAISCSSLSVVTPFSPSSAKGNRTEHLTLAPSTSSQWKEKLADPYRVARQIRNYISPNCVVTIDTSGKSGEELLWLRILSSILRSLQSEEDLRRSKTKGWAKCDPPPQPN</sequence>
<gene>
    <name evidence="1" type="ORF">FFLO_07005</name>
</gene>
<name>A0A8K0JDT9_9TREE</name>
<dbReference type="AlphaFoldDB" id="A0A8K0JDT9"/>